<feature type="domain" description="VOC" evidence="1">
    <location>
        <begin position="2"/>
        <end position="121"/>
    </location>
</feature>
<protein>
    <submittedName>
        <fullName evidence="2">VOC family protein</fullName>
    </submittedName>
</protein>
<dbReference type="AlphaFoldDB" id="A0AAE3M5T4"/>
<dbReference type="InterPro" id="IPR037523">
    <property type="entry name" value="VOC_core"/>
</dbReference>
<name>A0AAE3M5T4_9BACT</name>
<evidence type="ECO:0000313" key="2">
    <source>
        <dbReference type="EMBL" id="MCW3787437.1"/>
    </source>
</evidence>
<proteinExistence type="predicted"/>
<evidence type="ECO:0000313" key="3">
    <source>
        <dbReference type="Proteomes" id="UP001209229"/>
    </source>
</evidence>
<sequence length="127" mass="13934">MKIEHFALNVPDPVKSAQWYVENLGFKIAMAMDKAPYAHFLSDGNGGMVEIYNNPAGAVLDFPNTHPLTVHLAFVSEDPNADRAKLEDAGATFVEEVNLPDGGLLVMMKDPWGVAIQFCKRGTPFNK</sequence>
<evidence type="ECO:0000259" key="1">
    <source>
        <dbReference type="PROSITE" id="PS51819"/>
    </source>
</evidence>
<organism evidence="2 3">
    <name type="scientific">Plebeiibacterium sediminum</name>
    <dbReference type="NCBI Taxonomy" id="2992112"/>
    <lineage>
        <taxon>Bacteria</taxon>
        <taxon>Pseudomonadati</taxon>
        <taxon>Bacteroidota</taxon>
        <taxon>Bacteroidia</taxon>
        <taxon>Marinilabiliales</taxon>
        <taxon>Marinilabiliaceae</taxon>
        <taxon>Plebeiibacterium</taxon>
    </lineage>
</organism>
<dbReference type="SUPFAM" id="SSF54593">
    <property type="entry name" value="Glyoxalase/Bleomycin resistance protein/Dihydroxybiphenyl dioxygenase"/>
    <property type="match status" value="1"/>
</dbReference>
<dbReference type="Pfam" id="PF00903">
    <property type="entry name" value="Glyoxalase"/>
    <property type="match status" value="1"/>
</dbReference>
<dbReference type="InterPro" id="IPR004360">
    <property type="entry name" value="Glyas_Fos-R_dOase_dom"/>
</dbReference>
<dbReference type="RefSeq" id="WP_301191002.1">
    <property type="nucleotide sequence ID" value="NZ_JAPDPJ010000029.1"/>
</dbReference>
<reference evidence="2" key="1">
    <citation type="submission" date="2022-10" db="EMBL/GenBank/DDBJ databases">
        <authorList>
            <person name="Yu W.X."/>
        </authorList>
    </citation>
    <scope>NUCLEOTIDE SEQUENCE</scope>
    <source>
        <strain evidence="2">AAT</strain>
    </source>
</reference>
<dbReference type="PROSITE" id="PS51819">
    <property type="entry name" value="VOC"/>
    <property type="match status" value="1"/>
</dbReference>
<dbReference type="CDD" id="cd06587">
    <property type="entry name" value="VOC"/>
    <property type="match status" value="1"/>
</dbReference>
<comment type="caution">
    <text evidence="2">The sequence shown here is derived from an EMBL/GenBank/DDBJ whole genome shotgun (WGS) entry which is preliminary data.</text>
</comment>
<accession>A0AAE3M5T4</accession>
<dbReference type="EMBL" id="JAPDPJ010000029">
    <property type="protein sequence ID" value="MCW3787437.1"/>
    <property type="molecule type" value="Genomic_DNA"/>
</dbReference>
<gene>
    <name evidence="2" type="ORF">OM075_13235</name>
</gene>
<dbReference type="Proteomes" id="UP001209229">
    <property type="component" value="Unassembled WGS sequence"/>
</dbReference>
<keyword evidence="3" id="KW-1185">Reference proteome</keyword>
<dbReference type="InterPro" id="IPR029068">
    <property type="entry name" value="Glyas_Bleomycin-R_OHBP_Dase"/>
</dbReference>
<dbReference type="Gene3D" id="3.10.180.10">
    <property type="entry name" value="2,3-Dihydroxybiphenyl 1,2-Dioxygenase, domain 1"/>
    <property type="match status" value="1"/>
</dbReference>